<gene>
    <name evidence="2" type="ORF">NGB36_28090</name>
</gene>
<feature type="region of interest" description="Disordered" evidence="1">
    <location>
        <begin position="38"/>
        <end position="87"/>
    </location>
</feature>
<evidence type="ECO:0000256" key="1">
    <source>
        <dbReference type="SAM" id="MobiDB-lite"/>
    </source>
</evidence>
<dbReference type="Proteomes" id="UP001057702">
    <property type="component" value="Unassembled WGS sequence"/>
</dbReference>
<protein>
    <submittedName>
        <fullName evidence="2">Uncharacterized protein</fullName>
    </submittedName>
</protein>
<proteinExistence type="predicted"/>
<sequence length="87" mass="9910">MHYYEAEFRYRESELRREAAQWRLAREALKELETELDALAEPTEPAEPTESAESAEPQAAGARSVTGARVTRPKATSRLRSWFRTAA</sequence>
<dbReference type="RefSeq" id="WP_255923397.1">
    <property type="nucleotide sequence ID" value="NZ_JANFNG010000033.1"/>
</dbReference>
<keyword evidence="3" id="KW-1185">Reference proteome</keyword>
<dbReference type="EMBL" id="JANFNG010000033">
    <property type="protein sequence ID" value="MCQ4084337.1"/>
    <property type="molecule type" value="Genomic_DNA"/>
</dbReference>
<evidence type="ECO:0000313" key="3">
    <source>
        <dbReference type="Proteomes" id="UP001057702"/>
    </source>
</evidence>
<evidence type="ECO:0000313" key="2">
    <source>
        <dbReference type="EMBL" id="MCQ4084337.1"/>
    </source>
</evidence>
<organism evidence="2 3">
    <name type="scientific">Streptomyces humicola</name>
    <dbReference type="NCBI Taxonomy" id="2953240"/>
    <lineage>
        <taxon>Bacteria</taxon>
        <taxon>Bacillati</taxon>
        <taxon>Actinomycetota</taxon>
        <taxon>Actinomycetes</taxon>
        <taxon>Kitasatosporales</taxon>
        <taxon>Streptomycetaceae</taxon>
        <taxon>Streptomyces</taxon>
    </lineage>
</organism>
<accession>A0ABT1Q6C5</accession>
<feature type="compositionally biased region" description="Low complexity" evidence="1">
    <location>
        <begin position="38"/>
        <end position="60"/>
    </location>
</feature>
<reference evidence="2" key="1">
    <citation type="submission" date="2022-06" db="EMBL/GenBank/DDBJ databases">
        <title>Draft genome sequence of Streptomyces sp. RB6PN25 isolated from peat swamp forest in Thailand.</title>
        <authorList>
            <person name="Duangmal K."/>
            <person name="Klaysubun C."/>
        </authorList>
    </citation>
    <scope>NUCLEOTIDE SEQUENCE</scope>
    <source>
        <strain evidence="2">RB6PN25</strain>
    </source>
</reference>
<comment type="caution">
    <text evidence="2">The sequence shown here is derived from an EMBL/GenBank/DDBJ whole genome shotgun (WGS) entry which is preliminary data.</text>
</comment>
<name>A0ABT1Q6C5_9ACTN</name>